<dbReference type="InterPro" id="IPR025570">
    <property type="entry name" value="DUF4337"/>
</dbReference>
<gene>
    <name evidence="2" type="ORF">Q0812_00335</name>
</gene>
<dbReference type="Pfam" id="PF14235">
    <property type="entry name" value="DUF4337"/>
    <property type="match status" value="1"/>
</dbReference>
<dbReference type="EMBL" id="JAUKTR010000001">
    <property type="protein sequence ID" value="MDO1557872.1"/>
    <property type="molecule type" value="Genomic_DNA"/>
</dbReference>
<evidence type="ECO:0000256" key="1">
    <source>
        <dbReference type="SAM" id="Phobius"/>
    </source>
</evidence>
<keyword evidence="3" id="KW-1185">Reference proteome</keyword>
<name>A0ABT8SKU4_9CAUL</name>
<reference evidence="2" key="1">
    <citation type="submission" date="2023-07" db="EMBL/GenBank/DDBJ databases">
        <title>Brevundimonas soil sp. nov., isolated from the soil of chemical plant.</title>
        <authorList>
            <person name="Wu N."/>
        </authorList>
    </citation>
    <scope>NUCLEOTIDE SEQUENCE</scope>
    <source>
        <strain evidence="2">XZ-24</strain>
    </source>
</reference>
<keyword evidence="1" id="KW-1133">Transmembrane helix</keyword>
<comment type="caution">
    <text evidence="2">The sequence shown here is derived from an EMBL/GenBank/DDBJ whole genome shotgun (WGS) entry which is preliminary data.</text>
</comment>
<evidence type="ECO:0000313" key="3">
    <source>
        <dbReference type="Proteomes" id="UP001169063"/>
    </source>
</evidence>
<dbReference type="Proteomes" id="UP001169063">
    <property type="component" value="Unassembled WGS sequence"/>
</dbReference>
<sequence>MSAQDVADLVHEIQEERADSAANERFRNRAALLVAALAAVLAVGGLGGGNATDDAIAANIHASDTWAFYQAKNMRQTAYEIAAADIEARLAGGSLSPAQIAADTARLEDYRATIARYDSEPDPARPGDPTAGEGKRQLAALARTHEEARATAEARDNNFDWAEILLQLAIVLASVAILATSRRLLTGAAVLGGLGALLTLNGFLLLVG</sequence>
<organism evidence="2 3">
    <name type="scientific">Peiella sedimenti</name>
    <dbReference type="NCBI Taxonomy" id="3061083"/>
    <lineage>
        <taxon>Bacteria</taxon>
        <taxon>Pseudomonadati</taxon>
        <taxon>Pseudomonadota</taxon>
        <taxon>Alphaproteobacteria</taxon>
        <taxon>Caulobacterales</taxon>
        <taxon>Caulobacteraceae</taxon>
        <taxon>Peiella</taxon>
    </lineage>
</organism>
<feature type="transmembrane region" description="Helical" evidence="1">
    <location>
        <begin position="30"/>
        <end position="49"/>
    </location>
</feature>
<feature type="transmembrane region" description="Helical" evidence="1">
    <location>
        <begin position="164"/>
        <end position="181"/>
    </location>
</feature>
<evidence type="ECO:0000313" key="2">
    <source>
        <dbReference type="EMBL" id="MDO1557872.1"/>
    </source>
</evidence>
<keyword evidence="1" id="KW-0472">Membrane</keyword>
<feature type="transmembrane region" description="Helical" evidence="1">
    <location>
        <begin position="188"/>
        <end position="207"/>
    </location>
</feature>
<dbReference type="RefSeq" id="WP_302108304.1">
    <property type="nucleotide sequence ID" value="NZ_JAUKTR010000001.1"/>
</dbReference>
<accession>A0ABT8SKU4</accession>
<protein>
    <submittedName>
        <fullName evidence="2">DUF4337 family protein</fullName>
    </submittedName>
</protein>
<keyword evidence="1" id="KW-0812">Transmembrane</keyword>
<proteinExistence type="predicted"/>